<dbReference type="RefSeq" id="WP_017577268.1">
    <property type="nucleotide sequence ID" value="NZ_BMXL01000023.1"/>
</dbReference>
<evidence type="ECO:0000256" key="1">
    <source>
        <dbReference type="SAM" id="MobiDB-lite"/>
    </source>
</evidence>
<accession>A0A918XHJ5</accession>
<evidence type="ECO:0000313" key="2">
    <source>
        <dbReference type="EMBL" id="GHD32326.1"/>
    </source>
</evidence>
<dbReference type="NCBIfam" id="NF033400">
    <property type="entry name" value="thiazolyl_B"/>
    <property type="match status" value="1"/>
</dbReference>
<proteinExistence type="predicted"/>
<evidence type="ECO:0008006" key="4">
    <source>
        <dbReference type="Google" id="ProtNLM"/>
    </source>
</evidence>
<evidence type="ECO:0000313" key="3">
    <source>
        <dbReference type="Proteomes" id="UP000654947"/>
    </source>
</evidence>
<gene>
    <name evidence="2" type="ORF">GCM10007147_35790</name>
</gene>
<name>A0A918XHJ5_9ACTN</name>
<reference evidence="2 3" key="1">
    <citation type="journal article" date="2014" name="Int. J. Syst. Evol. Microbiol.">
        <title>Complete genome sequence of Corynebacterium casei LMG S-19264T (=DSM 44701T), isolated from a smear-ripened cheese.</title>
        <authorList>
            <consortium name="US DOE Joint Genome Institute (JGI-PGF)"/>
            <person name="Walter F."/>
            <person name="Albersmeier A."/>
            <person name="Kalinowski J."/>
            <person name="Ruckert C."/>
        </authorList>
    </citation>
    <scope>NUCLEOTIDE SEQUENCE [LARGE SCALE GENOMIC DNA]</scope>
    <source>
        <strain evidence="2 3">KCTC 19473</strain>
    </source>
</reference>
<organism evidence="2 3">
    <name type="scientific">Nocardiopsis kunsanensis</name>
    <dbReference type="NCBI Taxonomy" id="141693"/>
    <lineage>
        <taxon>Bacteria</taxon>
        <taxon>Bacillati</taxon>
        <taxon>Actinomycetota</taxon>
        <taxon>Actinomycetes</taxon>
        <taxon>Streptosporangiales</taxon>
        <taxon>Nocardiopsidaceae</taxon>
        <taxon>Nocardiopsis</taxon>
    </lineage>
</organism>
<dbReference type="AlphaFoldDB" id="A0A918XHJ5"/>
<keyword evidence="3" id="KW-1185">Reference proteome</keyword>
<comment type="caution">
    <text evidence="2">The sequence shown here is derived from an EMBL/GenBank/DDBJ whole genome shotgun (WGS) entry which is preliminary data.</text>
</comment>
<sequence length="64" mass="6557">MRRGTGPDALSGLQGELELLESETFEVLDLVEAREEMLGSTTSTTSCTSSCSSSSCSSTSCSGG</sequence>
<protein>
    <recommendedName>
        <fullName evidence="4">Thiazolylpeptide-type bacteriocin</fullName>
    </recommendedName>
</protein>
<feature type="region of interest" description="Disordered" evidence="1">
    <location>
        <begin position="37"/>
        <end position="64"/>
    </location>
</feature>
<dbReference type="Proteomes" id="UP000654947">
    <property type="component" value="Unassembled WGS sequence"/>
</dbReference>
<feature type="compositionally biased region" description="Low complexity" evidence="1">
    <location>
        <begin position="40"/>
        <end position="64"/>
    </location>
</feature>
<dbReference type="EMBL" id="BMXL01000023">
    <property type="protein sequence ID" value="GHD32326.1"/>
    <property type="molecule type" value="Genomic_DNA"/>
</dbReference>